<protein>
    <submittedName>
        <fullName evidence="1">Uncharacterized protein</fullName>
    </submittedName>
</protein>
<accession>A0A846QMP3</accession>
<dbReference type="RefSeq" id="WP_167942462.1">
    <property type="nucleotide sequence ID" value="NZ_JAATJA010000005.1"/>
</dbReference>
<evidence type="ECO:0000313" key="2">
    <source>
        <dbReference type="Proteomes" id="UP000580856"/>
    </source>
</evidence>
<dbReference type="AlphaFoldDB" id="A0A846QMP3"/>
<gene>
    <name evidence="1" type="ORF">GGQ74_003073</name>
</gene>
<dbReference type="Proteomes" id="UP000580856">
    <property type="component" value="Unassembled WGS sequence"/>
</dbReference>
<dbReference type="EMBL" id="JAATJA010000005">
    <property type="protein sequence ID" value="NJB69371.1"/>
    <property type="molecule type" value="Genomic_DNA"/>
</dbReference>
<comment type="caution">
    <text evidence="1">The sequence shown here is derived from an EMBL/GenBank/DDBJ whole genome shotgun (WGS) entry which is preliminary data.</text>
</comment>
<proteinExistence type="predicted"/>
<name>A0A846QMP3_9BACT</name>
<reference evidence="1 2" key="1">
    <citation type="submission" date="2020-03" db="EMBL/GenBank/DDBJ databases">
        <title>Genomic Encyclopedia of Type Strains, Phase IV (KMG-IV): sequencing the most valuable type-strain genomes for metagenomic binning, comparative biology and taxonomic classification.</title>
        <authorList>
            <person name="Goeker M."/>
        </authorList>
    </citation>
    <scope>NUCLEOTIDE SEQUENCE [LARGE SCALE GENOMIC DNA]</scope>
    <source>
        <strain evidence="1 2">DSM 24233</strain>
    </source>
</reference>
<sequence length="74" mass="8407">MPLLDMNYLEKLEEFLNSGDLAFEFENGDEDKRFAILEFLDKLMDVAEIADAQATKLIFKDGYLEALSGVNAQK</sequence>
<evidence type="ECO:0000313" key="1">
    <source>
        <dbReference type="EMBL" id="NJB69371.1"/>
    </source>
</evidence>
<organism evidence="1 2">
    <name type="scientific">Desulfobaculum xiamenense</name>
    <dbReference type="NCBI Taxonomy" id="995050"/>
    <lineage>
        <taxon>Bacteria</taxon>
        <taxon>Pseudomonadati</taxon>
        <taxon>Thermodesulfobacteriota</taxon>
        <taxon>Desulfovibrionia</taxon>
        <taxon>Desulfovibrionales</taxon>
        <taxon>Desulfovibrionaceae</taxon>
        <taxon>Desulfobaculum</taxon>
    </lineage>
</organism>
<keyword evidence="2" id="KW-1185">Reference proteome</keyword>